<comment type="caution">
    <text evidence="1">The sequence shown here is derived from an EMBL/GenBank/DDBJ whole genome shotgun (WGS) entry which is preliminary data.</text>
</comment>
<evidence type="ECO:0008006" key="3">
    <source>
        <dbReference type="Google" id="ProtNLM"/>
    </source>
</evidence>
<dbReference type="AlphaFoldDB" id="A0A919U0G2"/>
<name>A0A919U0G2_9CELL</name>
<organism evidence="1 2">
    <name type="scientific">Cellulomonas chitinilytica</name>
    <dbReference type="NCBI Taxonomy" id="398759"/>
    <lineage>
        <taxon>Bacteria</taxon>
        <taxon>Bacillati</taxon>
        <taxon>Actinomycetota</taxon>
        <taxon>Actinomycetes</taxon>
        <taxon>Micrococcales</taxon>
        <taxon>Cellulomonadaceae</taxon>
        <taxon>Cellulomonas</taxon>
    </lineage>
</organism>
<dbReference type="EMBL" id="BONK01000003">
    <property type="protein sequence ID" value="GIG20406.1"/>
    <property type="molecule type" value="Genomic_DNA"/>
</dbReference>
<evidence type="ECO:0000313" key="1">
    <source>
        <dbReference type="EMBL" id="GIG20406.1"/>
    </source>
</evidence>
<accession>A0A919U0G2</accession>
<sequence length="186" mass="20035">MSSRLAAYRPPNTTLPSLVRRADVGAAAWHALLRDEVLRPLWGDVGLVADLDDTPALRSAALADLVPRRGVVGRCSAAWVHTGRRPPARVDVLVASRSHRADPDPRRTAAEATLPADDVERIGPLKVTTVQRTGTDVARWVPAAHAPLVLVDLCAVGFDPHRALRDLDAMPGQRGVRAARDVLRAL</sequence>
<dbReference type="RefSeq" id="WP_203749740.1">
    <property type="nucleotide sequence ID" value="NZ_BONK01000003.1"/>
</dbReference>
<dbReference type="Proteomes" id="UP000632740">
    <property type="component" value="Unassembled WGS sequence"/>
</dbReference>
<keyword evidence="2" id="KW-1185">Reference proteome</keyword>
<gene>
    <name evidence="1" type="ORF">Cch01nite_11300</name>
</gene>
<proteinExistence type="predicted"/>
<protein>
    <recommendedName>
        <fullName evidence="3">AbiEi antitoxin C-terminal domain-containing protein</fullName>
    </recommendedName>
</protein>
<reference evidence="1" key="1">
    <citation type="submission" date="2021-01" db="EMBL/GenBank/DDBJ databases">
        <title>Whole genome shotgun sequence of Cellulomonas chitinilytica NBRC 110799.</title>
        <authorList>
            <person name="Komaki H."/>
            <person name="Tamura T."/>
        </authorList>
    </citation>
    <scope>NUCLEOTIDE SEQUENCE</scope>
    <source>
        <strain evidence="1">NBRC 110799</strain>
    </source>
</reference>
<evidence type="ECO:0000313" key="2">
    <source>
        <dbReference type="Proteomes" id="UP000632740"/>
    </source>
</evidence>